<name>A0A4Y9YV68_9AGAM</name>
<comment type="subcellular location">
    <subcellularLocation>
        <location evidence="1">Membrane</location>
        <topology evidence="1">Multi-pass membrane protein</topology>
    </subcellularLocation>
</comment>
<dbReference type="AlphaFoldDB" id="A0A4Y9YV68"/>
<evidence type="ECO:0000256" key="4">
    <source>
        <dbReference type="ARBA" id="ARBA00022679"/>
    </source>
</evidence>
<comment type="pathway">
    <text evidence="2">Secondary metabolite biosynthesis.</text>
</comment>
<feature type="transmembrane region" description="Helical" evidence="8">
    <location>
        <begin position="95"/>
        <end position="114"/>
    </location>
</feature>
<evidence type="ECO:0000256" key="2">
    <source>
        <dbReference type="ARBA" id="ARBA00005179"/>
    </source>
</evidence>
<feature type="transmembrane region" description="Helical" evidence="8">
    <location>
        <begin position="304"/>
        <end position="324"/>
    </location>
</feature>
<keyword evidence="7 8" id="KW-0472">Membrane</keyword>
<evidence type="ECO:0000313" key="11">
    <source>
        <dbReference type="Proteomes" id="UP000298327"/>
    </source>
</evidence>
<reference evidence="10 11" key="1">
    <citation type="submission" date="2019-02" db="EMBL/GenBank/DDBJ databases">
        <title>Genome sequencing of the rare red list fungi Dentipellis fragilis.</title>
        <authorList>
            <person name="Buettner E."/>
            <person name="Kellner H."/>
        </authorList>
    </citation>
    <scope>NUCLEOTIDE SEQUENCE [LARGE SCALE GENOMIC DNA]</scope>
    <source>
        <strain evidence="10 11">DSM 105465</strain>
    </source>
</reference>
<dbReference type="GO" id="GO:0008374">
    <property type="term" value="F:O-acyltransferase activity"/>
    <property type="evidence" value="ECO:0007669"/>
    <property type="project" value="InterPro"/>
</dbReference>
<dbReference type="GO" id="GO:0006629">
    <property type="term" value="P:lipid metabolic process"/>
    <property type="evidence" value="ECO:0007669"/>
    <property type="project" value="InterPro"/>
</dbReference>
<evidence type="ECO:0000259" key="9">
    <source>
        <dbReference type="Pfam" id="PF13813"/>
    </source>
</evidence>
<proteinExistence type="inferred from homology"/>
<keyword evidence="6 8" id="KW-1133">Transmembrane helix</keyword>
<keyword evidence="4" id="KW-0808">Transferase</keyword>
<comment type="similarity">
    <text evidence="3">Belongs to the wax synthase family.</text>
</comment>
<evidence type="ECO:0000256" key="5">
    <source>
        <dbReference type="ARBA" id="ARBA00022692"/>
    </source>
</evidence>
<dbReference type="EMBL" id="SEOQ01000330">
    <property type="protein sequence ID" value="TFY65563.1"/>
    <property type="molecule type" value="Genomic_DNA"/>
</dbReference>
<feature type="transmembrane region" description="Helical" evidence="8">
    <location>
        <begin position="57"/>
        <end position="75"/>
    </location>
</feature>
<dbReference type="Proteomes" id="UP000298327">
    <property type="component" value="Unassembled WGS sequence"/>
</dbReference>
<evidence type="ECO:0000256" key="7">
    <source>
        <dbReference type="ARBA" id="ARBA00023136"/>
    </source>
</evidence>
<accession>A0A4Y9YV68</accession>
<protein>
    <recommendedName>
        <fullName evidence="9">Wax synthase domain-containing protein</fullName>
    </recommendedName>
</protein>
<dbReference type="InterPro" id="IPR044851">
    <property type="entry name" value="Wax_synthase"/>
</dbReference>
<evidence type="ECO:0000256" key="8">
    <source>
        <dbReference type="SAM" id="Phobius"/>
    </source>
</evidence>
<feature type="domain" description="Wax synthase" evidence="9">
    <location>
        <begin position="267"/>
        <end position="346"/>
    </location>
</feature>
<dbReference type="STRING" id="205917.A0A4Y9YV68"/>
<dbReference type="PANTHER" id="PTHR31595">
    <property type="entry name" value="LONG-CHAIN-ALCOHOL O-FATTY-ACYLTRANSFERASE 3-RELATED"/>
    <property type="match status" value="1"/>
</dbReference>
<feature type="transmembrane region" description="Helical" evidence="8">
    <location>
        <begin position="336"/>
        <end position="354"/>
    </location>
</feature>
<evidence type="ECO:0000313" key="10">
    <source>
        <dbReference type="EMBL" id="TFY65563.1"/>
    </source>
</evidence>
<keyword evidence="11" id="KW-1185">Reference proteome</keyword>
<dbReference type="Pfam" id="PF13813">
    <property type="entry name" value="MBOAT_2"/>
    <property type="match status" value="1"/>
</dbReference>
<feature type="transmembrane region" description="Helical" evidence="8">
    <location>
        <begin position="366"/>
        <end position="383"/>
    </location>
</feature>
<organism evidence="10 11">
    <name type="scientific">Dentipellis fragilis</name>
    <dbReference type="NCBI Taxonomy" id="205917"/>
    <lineage>
        <taxon>Eukaryota</taxon>
        <taxon>Fungi</taxon>
        <taxon>Dikarya</taxon>
        <taxon>Basidiomycota</taxon>
        <taxon>Agaricomycotina</taxon>
        <taxon>Agaricomycetes</taxon>
        <taxon>Russulales</taxon>
        <taxon>Hericiaceae</taxon>
        <taxon>Dentipellis</taxon>
    </lineage>
</organism>
<feature type="transmembrane region" description="Helical" evidence="8">
    <location>
        <begin position="29"/>
        <end position="50"/>
    </location>
</feature>
<keyword evidence="5 8" id="KW-0812">Transmembrane</keyword>
<evidence type="ECO:0000256" key="1">
    <source>
        <dbReference type="ARBA" id="ARBA00004141"/>
    </source>
</evidence>
<dbReference type="OrthoDB" id="1077582at2759"/>
<dbReference type="GO" id="GO:0016020">
    <property type="term" value="C:membrane"/>
    <property type="evidence" value="ECO:0007669"/>
    <property type="project" value="UniProtKB-SubCell"/>
</dbReference>
<dbReference type="PANTHER" id="PTHR31595:SF57">
    <property type="entry name" value="OS04G0481900 PROTEIN"/>
    <property type="match status" value="1"/>
</dbReference>
<comment type="caution">
    <text evidence="10">The sequence shown here is derived from an EMBL/GenBank/DDBJ whole genome shotgun (WGS) entry which is preliminary data.</text>
</comment>
<feature type="transmembrane region" description="Helical" evidence="8">
    <location>
        <begin position="221"/>
        <end position="242"/>
    </location>
</feature>
<sequence length="421" mass="47694">MTPGSFESVIAQLCTYIPNPADPRIRKPLTAGAAAPVFLCYYGHAVLVLLDVHKTFPFELALLPMTLWLAYRTAVDYDFAAGLVPALGVHDYQRIVAFNYAYVIGMMVMGLRSIEWTFARESFKRYRDVHGKMELRSSHGFYLFSDALALLFNQRGNGWSWSQTRDSFKTPRNPDPPPSVFSLISTLATRFFIFDIAHYLIQFMYPQLDTAKGDTIYDASLPLHFQALKILFINICAGIVVWSAVDVLYLATAIPSCLFLGYSTSAWPPISNRPWLSESLADFWGRRWHQSFRQIFLAIGYRPFYRYLGNAGGVFGAFAVSALLHDLGMWGSGRGTEFWSVGGFFLMMGVGAVLEGLWERATGRKVCGSLGWAWTMAWVLWWAQFMVDAWARRGFVGTDFVSQKYRPGKWAVKLLLEHITM</sequence>
<gene>
    <name evidence="10" type="ORF">EVG20_g5527</name>
</gene>
<feature type="transmembrane region" description="Helical" evidence="8">
    <location>
        <begin position="180"/>
        <end position="201"/>
    </location>
</feature>
<evidence type="ECO:0000256" key="6">
    <source>
        <dbReference type="ARBA" id="ARBA00022989"/>
    </source>
</evidence>
<evidence type="ECO:0000256" key="3">
    <source>
        <dbReference type="ARBA" id="ARBA00007282"/>
    </source>
</evidence>
<dbReference type="InterPro" id="IPR032805">
    <property type="entry name" value="Wax_synthase_dom"/>
</dbReference>